<dbReference type="Pfam" id="PF13637">
    <property type="entry name" value="Ank_4"/>
    <property type="match status" value="1"/>
</dbReference>
<dbReference type="Pfam" id="PF12796">
    <property type="entry name" value="Ank_2"/>
    <property type="match status" value="1"/>
</dbReference>
<dbReference type="PROSITE" id="PS50297">
    <property type="entry name" value="ANK_REP_REGION"/>
    <property type="match status" value="2"/>
</dbReference>
<accession>A0A7S3Z843</accession>
<evidence type="ECO:0000256" key="2">
    <source>
        <dbReference type="ARBA" id="ARBA00023043"/>
    </source>
</evidence>
<dbReference type="PANTHER" id="PTHR24201">
    <property type="entry name" value="ANK_REP_REGION DOMAIN-CONTAINING PROTEIN"/>
    <property type="match status" value="1"/>
</dbReference>
<gene>
    <name evidence="5" type="ORF">LGLO00237_LOCUS26124</name>
</gene>
<dbReference type="AlphaFoldDB" id="A0A7S3Z843"/>
<evidence type="ECO:0000256" key="3">
    <source>
        <dbReference type="PROSITE-ProRule" id="PRU00023"/>
    </source>
</evidence>
<proteinExistence type="predicted"/>
<keyword evidence="2 3" id="KW-0040">ANK repeat</keyword>
<evidence type="ECO:0000313" key="5">
    <source>
        <dbReference type="EMBL" id="CAE0674350.1"/>
    </source>
</evidence>
<feature type="repeat" description="ANK" evidence="3">
    <location>
        <begin position="136"/>
        <end position="160"/>
    </location>
</feature>
<organism evidence="5">
    <name type="scientific">Lotharella globosa</name>
    <dbReference type="NCBI Taxonomy" id="91324"/>
    <lineage>
        <taxon>Eukaryota</taxon>
        <taxon>Sar</taxon>
        <taxon>Rhizaria</taxon>
        <taxon>Cercozoa</taxon>
        <taxon>Chlorarachniophyceae</taxon>
        <taxon>Lotharella</taxon>
    </lineage>
</organism>
<protein>
    <submittedName>
        <fullName evidence="5">Uncharacterized protein</fullName>
    </submittedName>
</protein>
<feature type="repeat" description="ANK" evidence="3">
    <location>
        <begin position="67"/>
        <end position="99"/>
    </location>
</feature>
<feature type="region of interest" description="Disordered" evidence="4">
    <location>
        <begin position="332"/>
        <end position="354"/>
    </location>
</feature>
<feature type="compositionally biased region" description="Polar residues" evidence="4">
    <location>
        <begin position="332"/>
        <end position="343"/>
    </location>
</feature>
<name>A0A7S3Z843_9EUKA</name>
<dbReference type="InterPro" id="IPR050776">
    <property type="entry name" value="Ank_Repeat/CDKN_Inhibitor"/>
</dbReference>
<evidence type="ECO:0000256" key="1">
    <source>
        <dbReference type="ARBA" id="ARBA00022737"/>
    </source>
</evidence>
<dbReference type="InterPro" id="IPR002110">
    <property type="entry name" value="Ankyrin_rpt"/>
</dbReference>
<dbReference type="InterPro" id="IPR036770">
    <property type="entry name" value="Ankyrin_rpt-contain_sf"/>
</dbReference>
<reference evidence="5" key="1">
    <citation type="submission" date="2021-01" db="EMBL/GenBank/DDBJ databases">
        <authorList>
            <person name="Corre E."/>
            <person name="Pelletier E."/>
            <person name="Niang G."/>
            <person name="Scheremetjew M."/>
            <person name="Finn R."/>
            <person name="Kale V."/>
            <person name="Holt S."/>
            <person name="Cochrane G."/>
            <person name="Meng A."/>
            <person name="Brown T."/>
            <person name="Cohen L."/>
        </authorList>
    </citation>
    <scope>NUCLEOTIDE SEQUENCE</scope>
    <source>
        <strain evidence="5">CCCM811</strain>
    </source>
</reference>
<feature type="region of interest" description="Disordered" evidence="4">
    <location>
        <begin position="475"/>
        <end position="494"/>
    </location>
</feature>
<dbReference type="PROSITE" id="PS50088">
    <property type="entry name" value="ANK_REPEAT"/>
    <property type="match status" value="2"/>
</dbReference>
<dbReference type="SMART" id="SM00248">
    <property type="entry name" value="ANK"/>
    <property type="match status" value="4"/>
</dbReference>
<dbReference type="Gene3D" id="1.25.40.20">
    <property type="entry name" value="Ankyrin repeat-containing domain"/>
    <property type="match status" value="2"/>
</dbReference>
<sequence>MSAIRRSSAQGDVSALLKALATSKSKDVNEPAFDGKTAFIIGAENGKKHVLYALMAYGSRKNTQDKKGLTALMHASRNGHHDVVQFLLQSKANPGLKDRNQWTALMHTCRNGNEKSVMALLDSKELLDVNAVAKKTGQTALHLATANAHENIVKALVEKGKASIRKVDRKKMTAMDLAMALKNDEISAYLSKVIVDKQATKPRARSGSICAVRTVESASPRAGLLMKMRRRSMRALVIESDSDDDKDNVSQTLPARHIVRRESKRGTRHARRRKDTSASVPPCENKAPLHQDDALPLTSMRTNRDLKPLPAVFPIKESKGLTQLTSLTTSNANMGKKLTSSGSEVAASTPKPPRLLSMKTERSLDGVHRDKKDDSLDYFDDLGNTASTATKHSLAGKSSSMRESTLGSGRLFGAAFEITNVTARTTGTDTALPFLEQTDSKNNVETKSGGENVLVVSRPNSSSVEDDLAKDLTVGESGIGDGDAGSELTEQGSGSHILTNSLKNLENTDRVKNMVARFERFSRK</sequence>
<evidence type="ECO:0000256" key="4">
    <source>
        <dbReference type="SAM" id="MobiDB-lite"/>
    </source>
</evidence>
<dbReference type="SUPFAM" id="SSF48403">
    <property type="entry name" value="Ankyrin repeat"/>
    <property type="match status" value="1"/>
</dbReference>
<keyword evidence="1" id="KW-0677">Repeat</keyword>
<dbReference type="EMBL" id="HBIV01036540">
    <property type="protein sequence ID" value="CAE0674350.1"/>
    <property type="molecule type" value="Transcribed_RNA"/>
</dbReference>
<feature type="region of interest" description="Disordered" evidence="4">
    <location>
        <begin position="261"/>
        <end position="291"/>
    </location>
</feature>